<dbReference type="InterPro" id="IPR001356">
    <property type="entry name" value="HD"/>
</dbReference>
<feature type="region of interest" description="Disordered" evidence="7">
    <location>
        <begin position="270"/>
        <end position="322"/>
    </location>
</feature>
<dbReference type="GO" id="GO:0000981">
    <property type="term" value="F:DNA-binding transcription factor activity, RNA polymerase II-specific"/>
    <property type="evidence" value="ECO:0007669"/>
    <property type="project" value="InterPro"/>
</dbReference>
<dbReference type="InterPro" id="IPR020479">
    <property type="entry name" value="HD_metazoa"/>
</dbReference>
<evidence type="ECO:0000256" key="7">
    <source>
        <dbReference type="SAM" id="MobiDB-lite"/>
    </source>
</evidence>
<gene>
    <name evidence="9" type="ORF">KP79_PYT09488</name>
</gene>
<comment type="caution">
    <text evidence="9">The sequence shown here is derived from an EMBL/GenBank/DDBJ whole genome shotgun (WGS) entry which is preliminary data.</text>
</comment>
<dbReference type="InterPro" id="IPR052497">
    <property type="entry name" value="H2.0_Homeobox_TF"/>
</dbReference>
<dbReference type="CDD" id="cd00086">
    <property type="entry name" value="homeodomain"/>
    <property type="match status" value="1"/>
</dbReference>
<accession>A0A210QNN9</accession>
<feature type="compositionally biased region" description="Acidic residues" evidence="7">
    <location>
        <begin position="305"/>
        <end position="314"/>
    </location>
</feature>
<evidence type="ECO:0000256" key="2">
    <source>
        <dbReference type="ARBA" id="ARBA00023155"/>
    </source>
</evidence>
<name>A0A210QNN9_MIZYE</name>
<dbReference type="GO" id="GO:0043565">
    <property type="term" value="F:sequence-specific DNA binding"/>
    <property type="evidence" value="ECO:0007669"/>
    <property type="project" value="TreeGrafter"/>
</dbReference>
<comment type="subcellular location">
    <subcellularLocation>
        <location evidence="5 6">Nucleus</location>
    </subcellularLocation>
</comment>
<dbReference type="PRINTS" id="PR00031">
    <property type="entry name" value="HTHREPRESSR"/>
</dbReference>
<organism evidence="9 10">
    <name type="scientific">Mizuhopecten yessoensis</name>
    <name type="common">Japanese scallop</name>
    <name type="synonym">Patinopecten yessoensis</name>
    <dbReference type="NCBI Taxonomy" id="6573"/>
    <lineage>
        <taxon>Eukaryota</taxon>
        <taxon>Metazoa</taxon>
        <taxon>Spiralia</taxon>
        <taxon>Lophotrochozoa</taxon>
        <taxon>Mollusca</taxon>
        <taxon>Bivalvia</taxon>
        <taxon>Autobranchia</taxon>
        <taxon>Pteriomorphia</taxon>
        <taxon>Pectinida</taxon>
        <taxon>Pectinoidea</taxon>
        <taxon>Pectinidae</taxon>
        <taxon>Mizuhopecten</taxon>
    </lineage>
</organism>
<dbReference type="InterPro" id="IPR017970">
    <property type="entry name" value="Homeobox_CS"/>
</dbReference>
<dbReference type="SMART" id="SM00389">
    <property type="entry name" value="HOX"/>
    <property type="match status" value="1"/>
</dbReference>
<evidence type="ECO:0000259" key="8">
    <source>
        <dbReference type="PROSITE" id="PS50071"/>
    </source>
</evidence>
<dbReference type="AlphaFoldDB" id="A0A210QNN9"/>
<dbReference type="InterPro" id="IPR009057">
    <property type="entry name" value="Homeodomain-like_sf"/>
</dbReference>
<dbReference type="GO" id="GO:0005634">
    <property type="term" value="C:nucleus"/>
    <property type="evidence" value="ECO:0007669"/>
    <property type="project" value="UniProtKB-SubCell"/>
</dbReference>
<dbReference type="PROSITE" id="PS50071">
    <property type="entry name" value="HOMEOBOX_2"/>
    <property type="match status" value="1"/>
</dbReference>
<keyword evidence="1 5" id="KW-0238">DNA-binding</keyword>
<dbReference type="InterPro" id="IPR000047">
    <property type="entry name" value="HTH_motif"/>
</dbReference>
<evidence type="ECO:0000313" key="10">
    <source>
        <dbReference type="Proteomes" id="UP000242188"/>
    </source>
</evidence>
<feature type="domain" description="Homeobox" evidence="8">
    <location>
        <begin position="211"/>
        <end position="271"/>
    </location>
</feature>
<evidence type="ECO:0000256" key="5">
    <source>
        <dbReference type="PROSITE-ProRule" id="PRU00108"/>
    </source>
</evidence>
<keyword evidence="2 5" id="KW-0371">Homeobox</keyword>
<proteinExistence type="inferred from homology"/>
<feature type="DNA-binding region" description="Homeobox" evidence="5">
    <location>
        <begin position="213"/>
        <end position="272"/>
    </location>
</feature>
<dbReference type="SUPFAM" id="SSF46689">
    <property type="entry name" value="Homeodomain-like"/>
    <property type="match status" value="1"/>
</dbReference>
<dbReference type="PANTHER" id="PTHR46808">
    <property type="entry name" value="H2.0-LIKE HOMEOBOX PROTEIN"/>
    <property type="match status" value="1"/>
</dbReference>
<evidence type="ECO:0000256" key="1">
    <source>
        <dbReference type="ARBA" id="ARBA00023125"/>
    </source>
</evidence>
<dbReference type="PRINTS" id="PR00024">
    <property type="entry name" value="HOMEOBOX"/>
</dbReference>
<evidence type="ECO:0000256" key="4">
    <source>
        <dbReference type="ARBA" id="ARBA00038504"/>
    </source>
</evidence>
<keyword evidence="10" id="KW-1185">Reference proteome</keyword>
<protein>
    <submittedName>
        <fullName evidence="9">H2.0-like homeobox protein</fullName>
    </submittedName>
</protein>
<dbReference type="Proteomes" id="UP000242188">
    <property type="component" value="Unassembled WGS sequence"/>
</dbReference>
<dbReference type="PANTHER" id="PTHR46808:SF1">
    <property type="entry name" value="H2.0-LIKE HOMEOBOX PROTEIN"/>
    <property type="match status" value="1"/>
</dbReference>
<sequence length="322" mass="35824">MYTLGGLVCPEYHPDTSMWTHNYFHDAGLLNFSTKKPSFHVTDILHVHSGTTPLLSCHPPGVLPPGCQQSPSALGPLKAFCTTKRVQRYVTDGEDRRTSESRAPGVTGQSKHLKFGINRILSEDFGRKSSEKENREKQHGDTSILESRMSCGCGTIACNYINARMAFPSASLSAVHAIQPPSYPMSHSIDSLPGPYSILNDDGSGCNQSKRKRSWSRAVFSNLQRKGLEKRFEVQKYVTKPDRRQLAAMLGLTDAQVKVWFQNRRMKWRHAQQQKEKDGTLPDAESETGSDVMIDKCDKSVCSDNSDDSDEDGDVPITSDNI</sequence>
<dbReference type="OrthoDB" id="6159439at2759"/>
<dbReference type="PROSITE" id="PS00027">
    <property type="entry name" value="HOMEOBOX_1"/>
    <property type="match status" value="1"/>
</dbReference>
<evidence type="ECO:0000313" key="9">
    <source>
        <dbReference type="EMBL" id="OWF50360.1"/>
    </source>
</evidence>
<reference evidence="9 10" key="1">
    <citation type="journal article" date="2017" name="Nat. Ecol. Evol.">
        <title>Scallop genome provides insights into evolution of bilaterian karyotype and development.</title>
        <authorList>
            <person name="Wang S."/>
            <person name="Zhang J."/>
            <person name="Jiao W."/>
            <person name="Li J."/>
            <person name="Xun X."/>
            <person name="Sun Y."/>
            <person name="Guo X."/>
            <person name="Huan P."/>
            <person name="Dong B."/>
            <person name="Zhang L."/>
            <person name="Hu X."/>
            <person name="Sun X."/>
            <person name="Wang J."/>
            <person name="Zhao C."/>
            <person name="Wang Y."/>
            <person name="Wang D."/>
            <person name="Huang X."/>
            <person name="Wang R."/>
            <person name="Lv J."/>
            <person name="Li Y."/>
            <person name="Zhang Z."/>
            <person name="Liu B."/>
            <person name="Lu W."/>
            <person name="Hui Y."/>
            <person name="Liang J."/>
            <person name="Zhou Z."/>
            <person name="Hou R."/>
            <person name="Li X."/>
            <person name="Liu Y."/>
            <person name="Li H."/>
            <person name="Ning X."/>
            <person name="Lin Y."/>
            <person name="Zhao L."/>
            <person name="Xing Q."/>
            <person name="Dou J."/>
            <person name="Li Y."/>
            <person name="Mao J."/>
            <person name="Guo H."/>
            <person name="Dou H."/>
            <person name="Li T."/>
            <person name="Mu C."/>
            <person name="Jiang W."/>
            <person name="Fu Q."/>
            <person name="Fu X."/>
            <person name="Miao Y."/>
            <person name="Liu J."/>
            <person name="Yu Q."/>
            <person name="Li R."/>
            <person name="Liao H."/>
            <person name="Li X."/>
            <person name="Kong Y."/>
            <person name="Jiang Z."/>
            <person name="Chourrout D."/>
            <person name="Li R."/>
            <person name="Bao Z."/>
        </authorList>
    </citation>
    <scope>NUCLEOTIDE SEQUENCE [LARGE SCALE GENOMIC DNA]</scope>
    <source>
        <strain evidence="9 10">PY_sf001</strain>
    </source>
</reference>
<evidence type="ECO:0000256" key="6">
    <source>
        <dbReference type="RuleBase" id="RU000682"/>
    </source>
</evidence>
<keyword evidence="3 5" id="KW-0539">Nucleus</keyword>
<dbReference type="EMBL" id="NEDP02002617">
    <property type="protein sequence ID" value="OWF50360.1"/>
    <property type="molecule type" value="Genomic_DNA"/>
</dbReference>
<dbReference type="Gene3D" id="1.10.10.60">
    <property type="entry name" value="Homeodomain-like"/>
    <property type="match status" value="1"/>
</dbReference>
<evidence type="ECO:0000256" key="3">
    <source>
        <dbReference type="ARBA" id="ARBA00023242"/>
    </source>
</evidence>
<comment type="similarity">
    <text evidence="4">Belongs to the H2.0 homeobox family.</text>
</comment>
<dbReference type="Pfam" id="PF00046">
    <property type="entry name" value="Homeodomain"/>
    <property type="match status" value="1"/>
</dbReference>